<accession>A0AAV7QSF9</accession>
<reference evidence="1" key="1">
    <citation type="journal article" date="2022" name="bioRxiv">
        <title>Sequencing and chromosome-scale assembly of the giantPleurodeles waltlgenome.</title>
        <authorList>
            <person name="Brown T."/>
            <person name="Elewa A."/>
            <person name="Iarovenko S."/>
            <person name="Subramanian E."/>
            <person name="Araus A.J."/>
            <person name="Petzold A."/>
            <person name="Susuki M."/>
            <person name="Suzuki K.-i.T."/>
            <person name="Hayashi T."/>
            <person name="Toyoda A."/>
            <person name="Oliveira C."/>
            <person name="Osipova E."/>
            <person name="Leigh N.D."/>
            <person name="Simon A."/>
            <person name="Yun M.H."/>
        </authorList>
    </citation>
    <scope>NUCLEOTIDE SEQUENCE</scope>
    <source>
        <strain evidence="1">20211129_DDA</strain>
        <tissue evidence="1">Liver</tissue>
    </source>
</reference>
<evidence type="ECO:0008006" key="3">
    <source>
        <dbReference type="Google" id="ProtNLM"/>
    </source>
</evidence>
<protein>
    <recommendedName>
        <fullName evidence="3">Secreted protein</fullName>
    </recommendedName>
</protein>
<evidence type="ECO:0000313" key="2">
    <source>
        <dbReference type="Proteomes" id="UP001066276"/>
    </source>
</evidence>
<comment type="caution">
    <text evidence="1">The sequence shown here is derived from an EMBL/GenBank/DDBJ whole genome shotgun (WGS) entry which is preliminary data.</text>
</comment>
<dbReference type="EMBL" id="JANPWB010000010">
    <property type="protein sequence ID" value="KAJ1143436.1"/>
    <property type="molecule type" value="Genomic_DNA"/>
</dbReference>
<dbReference type="AlphaFoldDB" id="A0AAV7QSF9"/>
<gene>
    <name evidence="1" type="ORF">NDU88_009745</name>
</gene>
<organism evidence="1 2">
    <name type="scientific">Pleurodeles waltl</name>
    <name type="common">Iberian ribbed newt</name>
    <dbReference type="NCBI Taxonomy" id="8319"/>
    <lineage>
        <taxon>Eukaryota</taxon>
        <taxon>Metazoa</taxon>
        <taxon>Chordata</taxon>
        <taxon>Craniata</taxon>
        <taxon>Vertebrata</taxon>
        <taxon>Euteleostomi</taxon>
        <taxon>Amphibia</taxon>
        <taxon>Batrachia</taxon>
        <taxon>Caudata</taxon>
        <taxon>Salamandroidea</taxon>
        <taxon>Salamandridae</taxon>
        <taxon>Pleurodelinae</taxon>
        <taxon>Pleurodeles</taxon>
    </lineage>
</organism>
<sequence length="90" mass="10075">MANLLHRIFLLVVCEVHRDQLVRFVNLHSMLYGVVETLGSVYAVPQLLGATLETVAGHMTRGVPGFNLLWEDFNALLDPMMDTTSTLDVF</sequence>
<dbReference type="Proteomes" id="UP001066276">
    <property type="component" value="Chromosome 6"/>
</dbReference>
<name>A0AAV7QSF9_PLEWA</name>
<keyword evidence="2" id="KW-1185">Reference proteome</keyword>
<evidence type="ECO:0000313" key="1">
    <source>
        <dbReference type="EMBL" id="KAJ1143436.1"/>
    </source>
</evidence>
<proteinExistence type="predicted"/>